<evidence type="ECO:0000313" key="2">
    <source>
        <dbReference type="EMBL" id="KAK2098280.1"/>
    </source>
</evidence>
<keyword evidence="3" id="KW-1185">Reference proteome</keyword>
<comment type="caution">
    <text evidence="2">The sequence shown here is derived from an EMBL/GenBank/DDBJ whole genome shotgun (WGS) entry which is preliminary data.</text>
</comment>
<evidence type="ECO:0000256" key="1">
    <source>
        <dbReference type="SAM" id="MobiDB-lite"/>
    </source>
</evidence>
<accession>A0ABQ9UNA4</accession>
<dbReference type="Proteomes" id="UP001266305">
    <property type="component" value="Unassembled WGS sequence"/>
</dbReference>
<protein>
    <submittedName>
        <fullName evidence="2">Uncharacterized protein</fullName>
    </submittedName>
</protein>
<reference evidence="2 3" key="1">
    <citation type="submission" date="2023-05" db="EMBL/GenBank/DDBJ databases">
        <title>B98-5 Cell Line De Novo Hybrid Assembly: An Optical Mapping Approach.</title>
        <authorList>
            <person name="Kananen K."/>
            <person name="Auerbach J.A."/>
            <person name="Kautto E."/>
            <person name="Blachly J.S."/>
        </authorList>
    </citation>
    <scope>NUCLEOTIDE SEQUENCE [LARGE SCALE GENOMIC DNA]</scope>
    <source>
        <strain evidence="2">B95-8</strain>
        <tissue evidence="2">Cell line</tissue>
    </source>
</reference>
<gene>
    <name evidence="2" type="ORF">P7K49_023731</name>
</gene>
<dbReference type="EMBL" id="JASSZA010000011">
    <property type="protein sequence ID" value="KAK2098280.1"/>
    <property type="molecule type" value="Genomic_DNA"/>
</dbReference>
<proteinExistence type="predicted"/>
<name>A0ABQ9UNA4_SAGOE</name>
<organism evidence="2 3">
    <name type="scientific">Saguinus oedipus</name>
    <name type="common">Cotton-top tamarin</name>
    <name type="synonym">Oedipomidas oedipus</name>
    <dbReference type="NCBI Taxonomy" id="9490"/>
    <lineage>
        <taxon>Eukaryota</taxon>
        <taxon>Metazoa</taxon>
        <taxon>Chordata</taxon>
        <taxon>Craniata</taxon>
        <taxon>Vertebrata</taxon>
        <taxon>Euteleostomi</taxon>
        <taxon>Mammalia</taxon>
        <taxon>Eutheria</taxon>
        <taxon>Euarchontoglires</taxon>
        <taxon>Primates</taxon>
        <taxon>Haplorrhini</taxon>
        <taxon>Platyrrhini</taxon>
        <taxon>Cebidae</taxon>
        <taxon>Callitrichinae</taxon>
        <taxon>Saguinus</taxon>
    </lineage>
</organism>
<evidence type="ECO:0000313" key="3">
    <source>
        <dbReference type="Proteomes" id="UP001266305"/>
    </source>
</evidence>
<sequence>MLVTETLSPNNSAPSPGLTSLPPHSSALQSDSIQGLQAAQEQSTLTCPSSVPSISPILASSASTAGTQWAGRIPLLHCILPHASTEPVSQNHECLLCAPPPTGLLTPQAIGVHENPSGEDAHANQSGRALKHAQVYWPRADGRREEKKERSDELTGHQWRQAKNELCGRHMEETFEKEESNKQFKLFALRCSI</sequence>
<feature type="region of interest" description="Disordered" evidence="1">
    <location>
        <begin position="1"/>
        <end position="29"/>
    </location>
</feature>